<keyword evidence="2 5" id="KW-0812">Transmembrane</keyword>
<gene>
    <name evidence="7" type="ORF">QLQ15_14960</name>
</gene>
<evidence type="ECO:0000256" key="1">
    <source>
        <dbReference type="ARBA" id="ARBA00004370"/>
    </source>
</evidence>
<reference evidence="7 8" key="1">
    <citation type="submission" date="2023-05" db="EMBL/GenBank/DDBJ databases">
        <title>Lysobacter sp. strain LF1 Genome sequencing and assembly.</title>
        <authorList>
            <person name="Jung Y."/>
        </authorList>
    </citation>
    <scope>NUCLEOTIDE SEQUENCE [LARGE SCALE GENOMIC DNA]</scope>
    <source>
        <strain evidence="7 8">LF1</strain>
    </source>
</reference>
<feature type="domain" description="Fatty acid hydroxylase" evidence="6">
    <location>
        <begin position="194"/>
        <end position="328"/>
    </location>
</feature>
<evidence type="ECO:0000313" key="8">
    <source>
        <dbReference type="Proteomes" id="UP001321580"/>
    </source>
</evidence>
<sequence>MTPPLDRPRRSFFAYSAALLGTLSLFAVLCFHFPELLTSKEFRTVYSEVFARHLLLVGLVAAFCMGTVAILRDRNRRVALLGVGSATMAVLLGGTNVQFDAIGRTPYSLGLDWFVISLFFSALVFVPLERYLGQRAVSPLRPGWRTDVTYFFLSHVLVQFILILVTASTSTVATLAAFPSLKALIQSMPVWAQFLIAVFVADLAQALLHRAYHNTPWLWRFHAVHHSSREMDWLAGSRIHMVEIVLTRSAVMLPLLVLGFSASAVNAYVILVGLQAVLAHANLGIRFGWLEYVLVLPRYHHWHHARHRDYIDVNYAIHLPLVDMLMGTFKLPPEPAWPEEYGVMKLETVPRGILRQHVMPFLSRKTWDDHVA</sequence>
<feature type="transmembrane region" description="Helical" evidence="5">
    <location>
        <begin position="149"/>
        <end position="178"/>
    </location>
</feature>
<dbReference type="Pfam" id="PF04116">
    <property type="entry name" value="FA_hydroxylase"/>
    <property type="match status" value="1"/>
</dbReference>
<dbReference type="EC" id="1.-.-.-" evidence="7"/>
<dbReference type="InterPro" id="IPR006694">
    <property type="entry name" value="Fatty_acid_hydroxylase"/>
</dbReference>
<keyword evidence="3 5" id="KW-1133">Transmembrane helix</keyword>
<feature type="transmembrane region" description="Helical" evidence="5">
    <location>
        <begin position="190"/>
        <end position="208"/>
    </location>
</feature>
<feature type="transmembrane region" description="Helical" evidence="5">
    <location>
        <begin position="111"/>
        <end position="128"/>
    </location>
</feature>
<keyword evidence="8" id="KW-1185">Reference proteome</keyword>
<evidence type="ECO:0000313" key="7">
    <source>
        <dbReference type="EMBL" id="MDI9240208.1"/>
    </source>
</evidence>
<feature type="transmembrane region" description="Helical" evidence="5">
    <location>
        <begin position="54"/>
        <end position="71"/>
    </location>
</feature>
<evidence type="ECO:0000256" key="3">
    <source>
        <dbReference type="ARBA" id="ARBA00022989"/>
    </source>
</evidence>
<keyword evidence="7" id="KW-0560">Oxidoreductase</keyword>
<dbReference type="RefSeq" id="WP_283213558.1">
    <property type="nucleotide sequence ID" value="NZ_JASGBI010000001.1"/>
</dbReference>
<evidence type="ECO:0000259" key="6">
    <source>
        <dbReference type="Pfam" id="PF04116"/>
    </source>
</evidence>
<comment type="caution">
    <text evidence="7">The sequence shown here is derived from an EMBL/GenBank/DDBJ whole genome shotgun (WGS) entry which is preliminary data.</text>
</comment>
<protein>
    <submittedName>
        <fullName evidence="7">Sterol desaturase family protein</fullName>
        <ecNumber evidence="7">1.-.-.-</ecNumber>
    </submittedName>
</protein>
<dbReference type="GO" id="GO:0016491">
    <property type="term" value="F:oxidoreductase activity"/>
    <property type="evidence" value="ECO:0007669"/>
    <property type="project" value="UniProtKB-KW"/>
</dbReference>
<dbReference type="EMBL" id="JASGBI010000001">
    <property type="protein sequence ID" value="MDI9240208.1"/>
    <property type="molecule type" value="Genomic_DNA"/>
</dbReference>
<accession>A0ABT6XJ68</accession>
<keyword evidence="4 5" id="KW-0472">Membrane</keyword>
<proteinExistence type="predicted"/>
<comment type="subcellular location">
    <subcellularLocation>
        <location evidence="1">Membrane</location>
    </subcellularLocation>
</comment>
<dbReference type="PANTHER" id="PTHR11863">
    <property type="entry name" value="STEROL DESATURASE"/>
    <property type="match status" value="1"/>
</dbReference>
<feature type="transmembrane region" description="Helical" evidence="5">
    <location>
        <begin position="78"/>
        <end position="99"/>
    </location>
</feature>
<feature type="transmembrane region" description="Helical" evidence="5">
    <location>
        <begin position="250"/>
        <end position="271"/>
    </location>
</feature>
<evidence type="ECO:0000256" key="2">
    <source>
        <dbReference type="ARBA" id="ARBA00022692"/>
    </source>
</evidence>
<evidence type="ECO:0000256" key="5">
    <source>
        <dbReference type="SAM" id="Phobius"/>
    </source>
</evidence>
<feature type="transmembrane region" description="Helical" evidence="5">
    <location>
        <begin position="12"/>
        <end position="34"/>
    </location>
</feature>
<organism evidence="7 8">
    <name type="scientific">Lysobacter stagni</name>
    <dbReference type="NCBI Taxonomy" id="3045172"/>
    <lineage>
        <taxon>Bacteria</taxon>
        <taxon>Pseudomonadati</taxon>
        <taxon>Pseudomonadota</taxon>
        <taxon>Gammaproteobacteria</taxon>
        <taxon>Lysobacterales</taxon>
        <taxon>Lysobacteraceae</taxon>
        <taxon>Lysobacter</taxon>
    </lineage>
</organism>
<dbReference type="InterPro" id="IPR050307">
    <property type="entry name" value="Sterol_Desaturase_Related"/>
</dbReference>
<name>A0ABT6XJ68_9GAMM</name>
<evidence type="ECO:0000256" key="4">
    <source>
        <dbReference type="ARBA" id="ARBA00023136"/>
    </source>
</evidence>
<dbReference type="Proteomes" id="UP001321580">
    <property type="component" value="Unassembled WGS sequence"/>
</dbReference>